<keyword evidence="2" id="KW-1185">Reference proteome</keyword>
<feature type="non-terminal residue" evidence="1">
    <location>
        <position position="1"/>
    </location>
</feature>
<feature type="non-terminal residue" evidence="1">
    <location>
        <position position="105"/>
    </location>
</feature>
<comment type="caution">
    <text evidence="1">The sequence shown here is derived from an EMBL/GenBank/DDBJ whole genome shotgun (WGS) entry which is preliminary data.</text>
</comment>
<accession>A0A851AQ77</accession>
<dbReference type="AlphaFoldDB" id="A0A851AQ77"/>
<protein>
    <submittedName>
        <fullName evidence="1">SSRB protein</fullName>
    </submittedName>
</protein>
<dbReference type="EMBL" id="WEKW01030134">
    <property type="protein sequence ID" value="NWI33677.1"/>
    <property type="molecule type" value="Genomic_DNA"/>
</dbReference>
<name>A0A851AQ77_SULDA</name>
<proteinExistence type="predicted"/>
<sequence length="105" mass="11337">SGVSRATVLRPLEAGYFNFTSATIACLAQEGRQVMVGFMSAPGRGGTPAWIVVNPSVCDLFGILSKSFSFQLDRAAFGSMTLPSIGTLLLWDLSERKYDTPKTKE</sequence>
<dbReference type="Proteomes" id="UP000619137">
    <property type="component" value="Unassembled WGS sequence"/>
</dbReference>
<evidence type="ECO:0000313" key="1">
    <source>
        <dbReference type="EMBL" id="NWI33677.1"/>
    </source>
</evidence>
<gene>
    <name evidence="1" type="primary">Ssr2_1</name>
    <name evidence="1" type="ORF">SULDAC_R03881</name>
</gene>
<reference evidence="1" key="1">
    <citation type="submission" date="2019-10" db="EMBL/GenBank/DDBJ databases">
        <title>Bird 10,000 Genomes (B10K) Project - Family phase.</title>
        <authorList>
            <person name="Zhang G."/>
        </authorList>
    </citation>
    <scope>NUCLEOTIDE SEQUENCE</scope>
    <source>
        <strain evidence="1">B10K-DU-002-49</strain>
        <tissue evidence="1">Muscle</tissue>
    </source>
</reference>
<evidence type="ECO:0000313" key="2">
    <source>
        <dbReference type="Proteomes" id="UP000619137"/>
    </source>
</evidence>
<organism evidence="1 2">
    <name type="scientific">Sula dactylatra</name>
    <name type="common">Masked booby</name>
    <dbReference type="NCBI Taxonomy" id="56068"/>
    <lineage>
        <taxon>Eukaryota</taxon>
        <taxon>Metazoa</taxon>
        <taxon>Chordata</taxon>
        <taxon>Craniata</taxon>
        <taxon>Vertebrata</taxon>
        <taxon>Euteleostomi</taxon>
        <taxon>Archelosauria</taxon>
        <taxon>Archosauria</taxon>
        <taxon>Dinosauria</taxon>
        <taxon>Saurischia</taxon>
        <taxon>Theropoda</taxon>
        <taxon>Coelurosauria</taxon>
        <taxon>Aves</taxon>
        <taxon>Neognathae</taxon>
        <taxon>Neoaves</taxon>
        <taxon>Aequornithes</taxon>
        <taxon>Suliformes</taxon>
        <taxon>Sulidae</taxon>
        <taxon>Sula</taxon>
    </lineage>
</organism>